<dbReference type="PANTHER" id="PTHR31896">
    <property type="entry name" value="FAMILY REGULATORY PROTEIN, PUTATIVE (AFU_ORTHOLOGUE AFUA_3G14730)-RELATED"/>
    <property type="match status" value="1"/>
</dbReference>
<sequence length="462" mass="51318">MVSSSSSLSEVKIISQCFVQPKTHHEKSKEPYHLSPMDHVMLSVQYIQKGLLFLKPSISESDDAVKTKDSMESLLEKLKDSLATTLVHFYPLAGRLSISKTDKPRSYSVFVDCNNSPGAGFIHAKSDLSVADIVESKHVPLVVQSFFDHHKAVNRDGQTMSLLSVKVTELVDGVFIGLSMNHSIGDGSSFWHFFNSLSEIFNSHEDSNEKLLCLKNPPIFREVNGPICRLPLSPLENSISRFEPPVLKERMFHFSAETLRSLKSKANQECGTSNISSFQSLTAFMWRSITRARRSPNDQETTCRFAAGNRSRMIPPLPANHFGGYVSLASKTTNVGNLLEKEFGWAALQLHQAVTQHSDEKIASDIDRWFKSLFDLQLAGLYDPNVVHMGSSPRFNKYGCEFGMGKAVAARSGYNGKYDGKVSAYPGREGGGSIDLEVCLLPEYMEALESDQDFMSFVSSST</sequence>
<protein>
    <recommendedName>
        <fullName evidence="4">HXXXD-type acyl-transferase family protein</fullName>
    </recommendedName>
</protein>
<dbReference type="Pfam" id="PF02458">
    <property type="entry name" value="Transferase"/>
    <property type="match status" value="1"/>
</dbReference>
<organism evidence="2 3">
    <name type="scientific">Thlaspi arvense</name>
    <name type="common">Field penny-cress</name>
    <dbReference type="NCBI Taxonomy" id="13288"/>
    <lineage>
        <taxon>Eukaryota</taxon>
        <taxon>Viridiplantae</taxon>
        <taxon>Streptophyta</taxon>
        <taxon>Embryophyta</taxon>
        <taxon>Tracheophyta</taxon>
        <taxon>Spermatophyta</taxon>
        <taxon>Magnoliopsida</taxon>
        <taxon>eudicotyledons</taxon>
        <taxon>Gunneridae</taxon>
        <taxon>Pentapetalae</taxon>
        <taxon>rosids</taxon>
        <taxon>malvids</taxon>
        <taxon>Brassicales</taxon>
        <taxon>Brassicaceae</taxon>
        <taxon>Thlaspideae</taxon>
        <taxon>Thlaspi</taxon>
    </lineage>
</organism>
<reference evidence="2 3" key="1">
    <citation type="submission" date="2022-03" db="EMBL/GenBank/DDBJ databases">
        <authorList>
            <person name="Nunn A."/>
            <person name="Chopra R."/>
            <person name="Nunn A."/>
            <person name="Contreras Garrido A."/>
        </authorList>
    </citation>
    <scope>NUCLEOTIDE SEQUENCE [LARGE SCALE GENOMIC DNA]</scope>
</reference>
<dbReference type="InterPro" id="IPR023213">
    <property type="entry name" value="CAT-like_dom_sf"/>
</dbReference>
<dbReference type="EMBL" id="OU466862">
    <property type="protein sequence ID" value="CAH2073657.1"/>
    <property type="molecule type" value="Genomic_DNA"/>
</dbReference>
<dbReference type="PANTHER" id="PTHR31896:SF40">
    <property type="entry name" value="ANTHRANILATE N-HYDROXYCINNAMOYL_BENZOYLTRANSFERASE-LIKE PROTEIN-RELATED"/>
    <property type="match status" value="1"/>
</dbReference>
<keyword evidence="3" id="KW-1185">Reference proteome</keyword>
<proteinExistence type="predicted"/>
<dbReference type="GO" id="GO:0016740">
    <property type="term" value="F:transferase activity"/>
    <property type="evidence" value="ECO:0007669"/>
    <property type="project" value="UniProtKB-KW"/>
</dbReference>
<dbReference type="AlphaFoldDB" id="A0AAU9SW36"/>
<evidence type="ECO:0000313" key="3">
    <source>
        <dbReference type="Proteomes" id="UP000836841"/>
    </source>
</evidence>
<keyword evidence="1" id="KW-0808">Transferase</keyword>
<evidence type="ECO:0008006" key="4">
    <source>
        <dbReference type="Google" id="ProtNLM"/>
    </source>
</evidence>
<gene>
    <name evidence="2" type="ORF">TAV2_LOCUS21831</name>
</gene>
<dbReference type="Proteomes" id="UP000836841">
    <property type="component" value="Chromosome 6"/>
</dbReference>
<evidence type="ECO:0000256" key="1">
    <source>
        <dbReference type="ARBA" id="ARBA00022679"/>
    </source>
</evidence>
<dbReference type="InterPro" id="IPR051283">
    <property type="entry name" value="Sec_Metabolite_Acyltrans"/>
</dbReference>
<evidence type="ECO:0000313" key="2">
    <source>
        <dbReference type="EMBL" id="CAH2073657.1"/>
    </source>
</evidence>
<accession>A0AAU9SW36</accession>
<dbReference type="Gene3D" id="3.30.559.10">
    <property type="entry name" value="Chloramphenicol acetyltransferase-like domain"/>
    <property type="match status" value="2"/>
</dbReference>
<name>A0AAU9SW36_THLAR</name>